<name>A0ABX1XF82_9BACL</name>
<comment type="caution">
    <text evidence="7">The sequence shown here is derived from an EMBL/GenBank/DDBJ whole genome shotgun (WGS) entry which is preliminary data.</text>
</comment>
<feature type="region of interest" description="Disordered" evidence="6">
    <location>
        <begin position="28"/>
        <end position="48"/>
    </location>
</feature>
<dbReference type="InterPro" id="IPR050490">
    <property type="entry name" value="Bact_solute-bd_prot1"/>
</dbReference>
<dbReference type="PROSITE" id="PS51257">
    <property type="entry name" value="PROKAR_LIPOPROTEIN"/>
    <property type="match status" value="1"/>
</dbReference>
<dbReference type="SUPFAM" id="SSF53850">
    <property type="entry name" value="Periplasmic binding protein-like II"/>
    <property type="match status" value="1"/>
</dbReference>
<dbReference type="PANTHER" id="PTHR43649:SF33">
    <property type="entry name" value="POLYGALACTURONAN_RHAMNOGALACTURONAN-BINDING PROTEIN YTCQ"/>
    <property type="match status" value="1"/>
</dbReference>
<evidence type="ECO:0000256" key="4">
    <source>
        <dbReference type="ARBA" id="ARBA00023139"/>
    </source>
</evidence>
<protein>
    <submittedName>
        <fullName evidence="7">Extracellular solute-binding protein</fullName>
    </submittedName>
</protein>
<reference evidence="7 8" key="1">
    <citation type="submission" date="2019-10" db="EMBL/GenBank/DDBJ databases">
        <title>Description of Paenibacillus humi sp. nov.</title>
        <authorList>
            <person name="Carlier A."/>
            <person name="Qi S."/>
        </authorList>
    </citation>
    <scope>NUCLEOTIDE SEQUENCE [LARGE SCALE GENOMIC DNA]</scope>
    <source>
        <strain evidence="7 8">LMG 31461</strain>
    </source>
</reference>
<dbReference type="Proteomes" id="UP000653578">
    <property type="component" value="Unassembled WGS sequence"/>
</dbReference>
<dbReference type="PANTHER" id="PTHR43649">
    <property type="entry name" value="ARABINOSE-BINDING PROTEIN-RELATED"/>
    <property type="match status" value="1"/>
</dbReference>
<sequence>MKISFKLCAVIGLSFSIVVSGCGKTESVTEGGTTAPSSATAAPAASPKSTTPVKLSVLIGGTGLSDVDKKIQAEIGKKLGVDFDFNVMQTSNNNEYANQINVRIAAGNVPDVFTVSNDQMQQFSKQGAILDLTSYMDKMPNVKKAYSAADLTKGKVDGKQMTLPKRAAVPYRTLMLRKDWLDKLNLPIPKTLDELATVIKAFHDKDPDGNGKQDTYGLTGTGLDVFAPFFGAFGASYGTASSAEGNLTVKDNKVVYSTSQPEMKQALKFINDLYNSGAIDPDILTNKGNAASTKAQKGQVGVIYSNWSDMFKDEFVKLTTDTNPNAKFITIEPPVGPGGKFNGAFDNSAADWRIALPKALEKTPEKLEKALAYLDFITGAGEGQNLVMFGFEGTHYTKEGDVIKPLPAVSELGTTFQLQLTGRDELPYLYTKFPKQKEYIDFAINLPYIKVYNNFSKIPDGLNKSDKDRFENEEIIKFIYGKRPIDQFDDFVKTLNTTYQLQKYVDEAEKAFKEKGLIK</sequence>
<evidence type="ECO:0000256" key="5">
    <source>
        <dbReference type="ARBA" id="ARBA00023288"/>
    </source>
</evidence>
<dbReference type="EMBL" id="WHNY01000067">
    <property type="protein sequence ID" value="NOU67094.1"/>
    <property type="molecule type" value="Genomic_DNA"/>
</dbReference>
<keyword evidence="1" id="KW-1003">Cell membrane</keyword>
<dbReference type="InterPro" id="IPR006059">
    <property type="entry name" value="SBP"/>
</dbReference>
<keyword evidence="5" id="KW-0449">Lipoprotein</keyword>
<keyword evidence="8" id="KW-1185">Reference proteome</keyword>
<dbReference type="RefSeq" id="WP_171633820.1">
    <property type="nucleotide sequence ID" value="NZ_WHNY01000067.1"/>
</dbReference>
<keyword evidence="3" id="KW-0472">Membrane</keyword>
<evidence type="ECO:0000256" key="2">
    <source>
        <dbReference type="ARBA" id="ARBA00022729"/>
    </source>
</evidence>
<evidence type="ECO:0000313" key="7">
    <source>
        <dbReference type="EMBL" id="NOU67094.1"/>
    </source>
</evidence>
<dbReference type="Gene3D" id="3.40.190.10">
    <property type="entry name" value="Periplasmic binding protein-like II"/>
    <property type="match status" value="2"/>
</dbReference>
<evidence type="ECO:0000256" key="1">
    <source>
        <dbReference type="ARBA" id="ARBA00022475"/>
    </source>
</evidence>
<evidence type="ECO:0000256" key="6">
    <source>
        <dbReference type="SAM" id="MobiDB-lite"/>
    </source>
</evidence>
<dbReference type="Pfam" id="PF01547">
    <property type="entry name" value="SBP_bac_1"/>
    <property type="match status" value="1"/>
</dbReference>
<evidence type="ECO:0000256" key="3">
    <source>
        <dbReference type="ARBA" id="ARBA00023136"/>
    </source>
</evidence>
<gene>
    <name evidence="7" type="ORF">GC096_23920</name>
</gene>
<proteinExistence type="predicted"/>
<feature type="compositionally biased region" description="Low complexity" evidence="6">
    <location>
        <begin position="33"/>
        <end position="48"/>
    </location>
</feature>
<organism evidence="7 8">
    <name type="scientific">Paenibacillus plantarum</name>
    <dbReference type="NCBI Taxonomy" id="2654975"/>
    <lineage>
        <taxon>Bacteria</taxon>
        <taxon>Bacillati</taxon>
        <taxon>Bacillota</taxon>
        <taxon>Bacilli</taxon>
        <taxon>Bacillales</taxon>
        <taxon>Paenibacillaceae</taxon>
        <taxon>Paenibacillus</taxon>
    </lineage>
</organism>
<keyword evidence="4" id="KW-0564">Palmitate</keyword>
<accession>A0ABX1XF82</accession>
<keyword evidence="2" id="KW-0732">Signal</keyword>
<evidence type="ECO:0000313" key="8">
    <source>
        <dbReference type="Proteomes" id="UP000653578"/>
    </source>
</evidence>